<evidence type="ECO:0000313" key="2">
    <source>
        <dbReference type="EMBL" id="KAG1532170.1"/>
    </source>
</evidence>
<sequence>MAGRSAVCRAGPAGDGTGRPRLLSCGRQPRQPDHRLRRPAGAAAPARHAAAAVRCSLQRRDRAFRGGWAQLRRRLGAGRGAGAGGPDPACARSGRTGHGQSRAAGNRRAVRAAAGAGGLRRASGVPPTGAGGARAVAWWPR</sequence>
<feature type="region of interest" description="Disordered" evidence="1">
    <location>
        <begin position="77"/>
        <end position="141"/>
    </location>
</feature>
<comment type="caution">
    <text evidence="2">The sequence shown here is derived from an EMBL/GenBank/DDBJ whole genome shotgun (WGS) entry which is preliminary data.</text>
</comment>
<accession>A0A9P7C1Z9</accession>
<dbReference type="EMBL" id="JAANIU010010114">
    <property type="protein sequence ID" value="KAG1532170.1"/>
    <property type="molecule type" value="Genomic_DNA"/>
</dbReference>
<gene>
    <name evidence="2" type="ORF">G6F50_016323</name>
</gene>
<reference evidence="2 3" key="1">
    <citation type="journal article" date="2020" name="Microb. Genom.">
        <title>Genetic diversity of clinical and environmental Mucorales isolates obtained from an investigation of mucormycosis cases among solid organ transplant recipients.</title>
        <authorList>
            <person name="Nguyen M.H."/>
            <person name="Kaul D."/>
            <person name="Muto C."/>
            <person name="Cheng S.J."/>
            <person name="Richter R.A."/>
            <person name="Bruno V.M."/>
            <person name="Liu G."/>
            <person name="Beyhan S."/>
            <person name="Sundermann A.J."/>
            <person name="Mounaud S."/>
            <person name="Pasculle A.W."/>
            <person name="Nierman W.C."/>
            <person name="Driscoll E."/>
            <person name="Cumbie R."/>
            <person name="Clancy C.J."/>
            <person name="Dupont C.L."/>
        </authorList>
    </citation>
    <scope>NUCLEOTIDE SEQUENCE [LARGE SCALE GENOMIC DNA]</scope>
    <source>
        <strain evidence="2 3">GL24</strain>
    </source>
</reference>
<dbReference type="AlphaFoldDB" id="A0A9P7C1Z9"/>
<evidence type="ECO:0000313" key="3">
    <source>
        <dbReference type="Proteomes" id="UP000740926"/>
    </source>
</evidence>
<evidence type="ECO:0000256" key="1">
    <source>
        <dbReference type="SAM" id="MobiDB-lite"/>
    </source>
</evidence>
<protein>
    <submittedName>
        <fullName evidence="2">Uncharacterized protein</fullName>
    </submittedName>
</protein>
<name>A0A9P7C1Z9_9FUNG</name>
<feature type="compositionally biased region" description="Low complexity" evidence="1">
    <location>
        <begin position="102"/>
        <end position="124"/>
    </location>
</feature>
<keyword evidence="3" id="KW-1185">Reference proteome</keyword>
<feature type="region of interest" description="Disordered" evidence="1">
    <location>
        <begin position="1"/>
        <end position="45"/>
    </location>
</feature>
<dbReference type="Proteomes" id="UP000740926">
    <property type="component" value="Unassembled WGS sequence"/>
</dbReference>
<organism evidence="2 3">
    <name type="scientific">Rhizopus delemar</name>
    <dbReference type="NCBI Taxonomy" id="936053"/>
    <lineage>
        <taxon>Eukaryota</taxon>
        <taxon>Fungi</taxon>
        <taxon>Fungi incertae sedis</taxon>
        <taxon>Mucoromycota</taxon>
        <taxon>Mucoromycotina</taxon>
        <taxon>Mucoromycetes</taxon>
        <taxon>Mucorales</taxon>
        <taxon>Mucorineae</taxon>
        <taxon>Rhizopodaceae</taxon>
        <taxon>Rhizopus</taxon>
    </lineage>
</organism>
<proteinExistence type="predicted"/>